<dbReference type="AlphaFoldDB" id="A0A1G9LDJ4"/>
<organism evidence="6 7">
    <name type="scientific">Glycomyces sambucus</name>
    <dbReference type="NCBI Taxonomy" id="380244"/>
    <lineage>
        <taxon>Bacteria</taxon>
        <taxon>Bacillati</taxon>
        <taxon>Actinomycetota</taxon>
        <taxon>Actinomycetes</taxon>
        <taxon>Glycomycetales</taxon>
        <taxon>Glycomycetaceae</taxon>
        <taxon>Glycomyces</taxon>
    </lineage>
</organism>
<dbReference type="OrthoDB" id="370421at2"/>
<dbReference type="InterPro" id="IPR046348">
    <property type="entry name" value="SIS_dom_sf"/>
</dbReference>
<dbReference type="CDD" id="cd05013">
    <property type="entry name" value="SIS_RpiR"/>
    <property type="match status" value="1"/>
</dbReference>
<sequence>MDRTRTDAPTAPVETGVLERIRTGASDLSEAMSKVAGQVLADPEAAARATIMDLAELSGTSPGTITRFCRHLGYDGYAALRVAIATETGRASARHETGWDVNIGREIGPDDPLDRVLKQLITIDAAMLRDTIDTLDLAAVERVATRVSAAGRVDVYGVGSSATVARELQMGFYRTGVAAWAWTEVHDALASAALLGERDVALAISHSGTTAETIEMLSEAGTRGAFTVAVTACPEAELAEVADVCLASAARRTSHRADLLASRHSALLVADLIHIAVAQRRFPAASEALESRARAVVGHRPTPRPRNGAG</sequence>
<dbReference type="InterPro" id="IPR001347">
    <property type="entry name" value="SIS_dom"/>
</dbReference>
<dbReference type="InterPro" id="IPR036388">
    <property type="entry name" value="WH-like_DNA-bd_sf"/>
</dbReference>
<dbReference type="EMBL" id="FNGF01000007">
    <property type="protein sequence ID" value="SDL59827.1"/>
    <property type="molecule type" value="Genomic_DNA"/>
</dbReference>
<dbReference type="Gene3D" id="1.10.10.10">
    <property type="entry name" value="Winged helix-like DNA-binding domain superfamily/Winged helix DNA-binding domain"/>
    <property type="match status" value="1"/>
</dbReference>
<accession>A0A1G9LDJ4</accession>
<evidence type="ECO:0000259" key="4">
    <source>
        <dbReference type="PROSITE" id="PS51071"/>
    </source>
</evidence>
<dbReference type="InterPro" id="IPR035472">
    <property type="entry name" value="RpiR-like_SIS"/>
</dbReference>
<dbReference type="GO" id="GO:0003677">
    <property type="term" value="F:DNA binding"/>
    <property type="evidence" value="ECO:0007669"/>
    <property type="project" value="UniProtKB-KW"/>
</dbReference>
<dbReference type="SUPFAM" id="SSF46689">
    <property type="entry name" value="Homeodomain-like"/>
    <property type="match status" value="1"/>
</dbReference>
<proteinExistence type="predicted"/>
<keyword evidence="3" id="KW-0804">Transcription</keyword>
<dbReference type="PROSITE" id="PS51464">
    <property type="entry name" value="SIS"/>
    <property type="match status" value="1"/>
</dbReference>
<dbReference type="PROSITE" id="PS51071">
    <property type="entry name" value="HTH_RPIR"/>
    <property type="match status" value="1"/>
</dbReference>
<dbReference type="SUPFAM" id="SSF53697">
    <property type="entry name" value="SIS domain"/>
    <property type="match status" value="1"/>
</dbReference>
<keyword evidence="2" id="KW-0238">DNA-binding</keyword>
<evidence type="ECO:0000256" key="3">
    <source>
        <dbReference type="ARBA" id="ARBA00023163"/>
    </source>
</evidence>
<dbReference type="InterPro" id="IPR047640">
    <property type="entry name" value="RpiR-like"/>
</dbReference>
<feature type="domain" description="HTH rpiR-type" evidence="4">
    <location>
        <begin position="15"/>
        <end position="91"/>
    </location>
</feature>
<dbReference type="Proteomes" id="UP000198662">
    <property type="component" value="Unassembled WGS sequence"/>
</dbReference>
<protein>
    <submittedName>
        <fullName evidence="6">Transcriptional regulator, RpiR family</fullName>
    </submittedName>
</protein>
<evidence type="ECO:0000256" key="1">
    <source>
        <dbReference type="ARBA" id="ARBA00023015"/>
    </source>
</evidence>
<feature type="domain" description="SIS" evidence="5">
    <location>
        <begin position="143"/>
        <end position="283"/>
    </location>
</feature>
<dbReference type="Pfam" id="PF01380">
    <property type="entry name" value="SIS"/>
    <property type="match status" value="1"/>
</dbReference>
<gene>
    <name evidence="6" type="ORF">SAMN05216298_4437</name>
</gene>
<evidence type="ECO:0000259" key="5">
    <source>
        <dbReference type="PROSITE" id="PS51464"/>
    </source>
</evidence>
<evidence type="ECO:0000256" key="2">
    <source>
        <dbReference type="ARBA" id="ARBA00023125"/>
    </source>
</evidence>
<dbReference type="RefSeq" id="WP_091053639.1">
    <property type="nucleotide sequence ID" value="NZ_FNGF01000007.1"/>
</dbReference>
<dbReference type="GO" id="GO:1901135">
    <property type="term" value="P:carbohydrate derivative metabolic process"/>
    <property type="evidence" value="ECO:0007669"/>
    <property type="project" value="InterPro"/>
</dbReference>
<dbReference type="GO" id="GO:0003700">
    <property type="term" value="F:DNA-binding transcription factor activity"/>
    <property type="evidence" value="ECO:0007669"/>
    <property type="project" value="InterPro"/>
</dbReference>
<reference evidence="7" key="1">
    <citation type="submission" date="2016-10" db="EMBL/GenBank/DDBJ databases">
        <authorList>
            <person name="Varghese N."/>
            <person name="Submissions S."/>
        </authorList>
    </citation>
    <scope>NUCLEOTIDE SEQUENCE [LARGE SCALE GENOMIC DNA]</scope>
    <source>
        <strain evidence="7">CGMCC 4.3147</strain>
    </source>
</reference>
<evidence type="ECO:0000313" key="7">
    <source>
        <dbReference type="Proteomes" id="UP000198662"/>
    </source>
</evidence>
<dbReference type="InterPro" id="IPR000281">
    <property type="entry name" value="HTH_RpiR"/>
</dbReference>
<keyword evidence="1" id="KW-0805">Transcription regulation</keyword>
<name>A0A1G9LDJ4_9ACTN</name>
<dbReference type="GO" id="GO:0097367">
    <property type="term" value="F:carbohydrate derivative binding"/>
    <property type="evidence" value="ECO:0007669"/>
    <property type="project" value="InterPro"/>
</dbReference>
<dbReference type="Gene3D" id="3.40.50.10490">
    <property type="entry name" value="Glucose-6-phosphate isomerase like protein, domain 1"/>
    <property type="match status" value="1"/>
</dbReference>
<keyword evidence="7" id="KW-1185">Reference proteome</keyword>
<evidence type="ECO:0000313" key="6">
    <source>
        <dbReference type="EMBL" id="SDL59827.1"/>
    </source>
</evidence>
<dbReference type="InterPro" id="IPR009057">
    <property type="entry name" value="Homeodomain-like_sf"/>
</dbReference>
<dbReference type="PANTHER" id="PTHR30514:SF1">
    <property type="entry name" value="HTH-TYPE TRANSCRIPTIONAL REGULATOR HEXR-RELATED"/>
    <property type="match status" value="1"/>
</dbReference>
<dbReference type="PANTHER" id="PTHR30514">
    <property type="entry name" value="GLUCOKINASE"/>
    <property type="match status" value="1"/>
</dbReference>
<dbReference type="STRING" id="380244.SAMN05216298_4437"/>
<dbReference type="Pfam" id="PF01418">
    <property type="entry name" value="HTH_6"/>
    <property type="match status" value="1"/>
</dbReference>